<keyword evidence="4" id="KW-1185">Reference proteome</keyword>
<feature type="domain" description="Methyltransferase" evidence="2">
    <location>
        <begin position="40"/>
        <end position="135"/>
    </location>
</feature>
<dbReference type="RefSeq" id="WP_309866028.1">
    <property type="nucleotide sequence ID" value="NZ_JAVDQG010000004.1"/>
</dbReference>
<accession>A0ABU1INH3</accession>
<evidence type="ECO:0000313" key="3">
    <source>
        <dbReference type="EMBL" id="MDR6226339.1"/>
    </source>
</evidence>
<dbReference type="Gene3D" id="3.40.50.150">
    <property type="entry name" value="Vaccinia Virus protein VP39"/>
    <property type="match status" value="1"/>
</dbReference>
<dbReference type="EMBL" id="JAVDQG010000004">
    <property type="protein sequence ID" value="MDR6226339.1"/>
    <property type="molecule type" value="Genomic_DNA"/>
</dbReference>
<dbReference type="InterPro" id="IPR041698">
    <property type="entry name" value="Methyltransf_25"/>
</dbReference>
<gene>
    <name evidence="3" type="ORF">JOE21_002345</name>
</gene>
<sequence length="219" mass="25140">MNNQTYWDKRYSQGRLWGDNPCPSAVRSFPHFTRLGVKNVLVPGCGYGRNAVYFALQGFDVTAFDLSNVSILHAKALAAEQSVDVPFFQGDLFDIDFLRGKKFDAVYLSYVIHLFLKDQRESLLKRMTEWLKDNGILTFSCISTSDPHNYGFGLEVEPNTFVKHESKPLHFFTGDELKKLLEPDYRILEQKIHTQTENDPSGESEELQLWFVAAEKCTK</sequence>
<keyword evidence="3" id="KW-0489">Methyltransferase</keyword>
<dbReference type="CDD" id="cd02440">
    <property type="entry name" value="AdoMet_MTases"/>
    <property type="match status" value="1"/>
</dbReference>
<dbReference type="GO" id="GO:0008168">
    <property type="term" value="F:methyltransferase activity"/>
    <property type="evidence" value="ECO:0007669"/>
    <property type="project" value="UniProtKB-KW"/>
</dbReference>
<dbReference type="InterPro" id="IPR029063">
    <property type="entry name" value="SAM-dependent_MTases_sf"/>
</dbReference>
<proteinExistence type="predicted"/>
<dbReference type="SUPFAM" id="SSF53335">
    <property type="entry name" value="S-adenosyl-L-methionine-dependent methyltransferases"/>
    <property type="match status" value="1"/>
</dbReference>
<dbReference type="Proteomes" id="UP001185012">
    <property type="component" value="Unassembled WGS sequence"/>
</dbReference>
<dbReference type="PANTHER" id="PTHR43861">
    <property type="entry name" value="TRANS-ACONITATE 2-METHYLTRANSFERASE-RELATED"/>
    <property type="match status" value="1"/>
</dbReference>
<dbReference type="GO" id="GO:0032259">
    <property type="term" value="P:methylation"/>
    <property type="evidence" value="ECO:0007669"/>
    <property type="project" value="UniProtKB-KW"/>
</dbReference>
<keyword evidence="1" id="KW-0808">Transferase</keyword>
<evidence type="ECO:0000259" key="2">
    <source>
        <dbReference type="Pfam" id="PF13649"/>
    </source>
</evidence>
<reference evidence="3 4" key="1">
    <citation type="submission" date="2023-07" db="EMBL/GenBank/DDBJ databases">
        <title>Genomic Encyclopedia of Type Strains, Phase IV (KMG-IV): sequencing the most valuable type-strain genomes for metagenomic binning, comparative biology and taxonomic classification.</title>
        <authorList>
            <person name="Goeker M."/>
        </authorList>
    </citation>
    <scope>NUCLEOTIDE SEQUENCE [LARGE SCALE GENOMIC DNA]</scope>
    <source>
        <strain evidence="3 4">DSM 45903</strain>
    </source>
</reference>
<dbReference type="Pfam" id="PF13649">
    <property type="entry name" value="Methyltransf_25"/>
    <property type="match status" value="1"/>
</dbReference>
<evidence type="ECO:0000313" key="4">
    <source>
        <dbReference type="Proteomes" id="UP001185012"/>
    </source>
</evidence>
<organism evidence="3 4">
    <name type="scientific">Desmospora profundinema</name>
    <dbReference type="NCBI Taxonomy" id="1571184"/>
    <lineage>
        <taxon>Bacteria</taxon>
        <taxon>Bacillati</taxon>
        <taxon>Bacillota</taxon>
        <taxon>Bacilli</taxon>
        <taxon>Bacillales</taxon>
        <taxon>Thermoactinomycetaceae</taxon>
        <taxon>Desmospora</taxon>
    </lineage>
</organism>
<name>A0ABU1INH3_9BACL</name>
<comment type="caution">
    <text evidence="3">The sequence shown here is derived from an EMBL/GenBank/DDBJ whole genome shotgun (WGS) entry which is preliminary data.</text>
</comment>
<evidence type="ECO:0000256" key="1">
    <source>
        <dbReference type="ARBA" id="ARBA00022679"/>
    </source>
</evidence>
<protein>
    <submittedName>
        <fullName evidence="3">2-polyprenyl-3-methyl-5-hydroxy-6-metoxy-1, 4-benzoquinol methylase</fullName>
    </submittedName>
</protein>